<dbReference type="SUPFAM" id="SSF52047">
    <property type="entry name" value="RNI-like"/>
    <property type="match status" value="1"/>
</dbReference>
<name>A0A7J6X7D4_THATH</name>
<dbReference type="Gene3D" id="1.20.1280.50">
    <property type="match status" value="1"/>
</dbReference>
<dbReference type="Proteomes" id="UP000554482">
    <property type="component" value="Unassembled WGS sequence"/>
</dbReference>
<evidence type="ECO:0000313" key="4">
    <source>
        <dbReference type="Proteomes" id="UP000554482"/>
    </source>
</evidence>
<proteinExistence type="predicted"/>
<dbReference type="OrthoDB" id="1929062at2759"/>
<comment type="caution">
    <text evidence="3">The sequence shown here is derived from an EMBL/GenBank/DDBJ whole genome shotgun (WGS) entry which is preliminary data.</text>
</comment>
<organism evidence="3 4">
    <name type="scientific">Thalictrum thalictroides</name>
    <name type="common">Rue-anemone</name>
    <name type="synonym">Anemone thalictroides</name>
    <dbReference type="NCBI Taxonomy" id="46969"/>
    <lineage>
        <taxon>Eukaryota</taxon>
        <taxon>Viridiplantae</taxon>
        <taxon>Streptophyta</taxon>
        <taxon>Embryophyta</taxon>
        <taxon>Tracheophyta</taxon>
        <taxon>Spermatophyta</taxon>
        <taxon>Magnoliopsida</taxon>
        <taxon>Ranunculales</taxon>
        <taxon>Ranunculaceae</taxon>
        <taxon>Thalictroideae</taxon>
        <taxon>Thalictrum</taxon>
    </lineage>
</organism>
<evidence type="ECO:0000259" key="2">
    <source>
        <dbReference type="Pfam" id="PF00646"/>
    </source>
</evidence>
<dbReference type="AlphaFoldDB" id="A0A7J6X7D4"/>
<evidence type="ECO:0000256" key="1">
    <source>
        <dbReference type="SAM" id="MobiDB-lite"/>
    </source>
</evidence>
<dbReference type="EMBL" id="JABWDY010003946">
    <property type="protein sequence ID" value="KAF5205529.1"/>
    <property type="molecule type" value="Genomic_DNA"/>
</dbReference>
<keyword evidence="4" id="KW-1185">Reference proteome</keyword>
<sequence>MDEGLREIFCRELYINEVRKWEDLNIDCLLNIFERVGLNPLIFDLPFVCKSWYKASRDPYCWKILDFTCISFEQRYFESIIFVNGQPPADDDARWCLFTKFVIKFAADHSCGIATTVVFHHHLFYNILQYPLERCPAVKNLILPHYCIPNLSIRDELKDIPKLIHKWKDLESLSLSCYSHFTAILAQIQIHCKKLVSLTTSYYIGTRQASAIVTFVPNIKHLVLRSCFLPRKNLIRILSGCRELELLDVTSCTGFDADDVEILTMASYIKTFMSNDSEEDDIDPDWGEEESASDISD</sequence>
<gene>
    <name evidence="3" type="ORF">FRX31_004886</name>
</gene>
<dbReference type="SUPFAM" id="SSF81383">
    <property type="entry name" value="F-box domain"/>
    <property type="match status" value="1"/>
</dbReference>
<dbReference type="PANTHER" id="PTHR38926:SF5">
    <property type="entry name" value="F-BOX AND LEUCINE-RICH REPEAT PROTEIN 6"/>
    <property type="match status" value="1"/>
</dbReference>
<dbReference type="InterPro" id="IPR036047">
    <property type="entry name" value="F-box-like_dom_sf"/>
</dbReference>
<protein>
    <submittedName>
        <fullName evidence="3">F-box/LRR-repeat protein</fullName>
    </submittedName>
</protein>
<accession>A0A7J6X7D4</accession>
<dbReference type="PANTHER" id="PTHR38926">
    <property type="entry name" value="F-BOX DOMAIN CONTAINING PROTEIN, EXPRESSED"/>
    <property type="match status" value="1"/>
</dbReference>
<feature type="domain" description="F-box" evidence="2">
    <location>
        <begin position="21"/>
        <end position="63"/>
    </location>
</feature>
<dbReference type="Pfam" id="PF00646">
    <property type="entry name" value="F-box"/>
    <property type="match status" value="1"/>
</dbReference>
<feature type="region of interest" description="Disordered" evidence="1">
    <location>
        <begin position="276"/>
        <end position="297"/>
    </location>
</feature>
<reference evidence="3 4" key="1">
    <citation type="submission" date="2020-06" db="EMBL/GenBank/DDBJ databases">
        <title>Transcriptomic and genomic resources for Thalictrum thalictroides and T. hernandezii: Facilitating candidate gene discovery in an emerging model plant lineage.</title>
        <authorList>
            <person name="Arias T."/>
            <person name="Riano-Pachon D.M."/>
            <person name="Di Stilio V.S."/>
        </authorList>
    </citation>
    <scope>NUCLEOTIDE SEQUENCE [LARGE SCALE GENOMIC DNA]</scope>
    <source>
        <strain evidence="4">cv. WT478/WT964</strain>
        <tissue evidence="3">Leaves</tissue>
    </source>
</reference>
<dbReference type="InterPro" id="IPR001810">
    <property type="entry name" value="F-box_dom"/>
</dbReference>
<dbReference type="Gene3D" id="3.80.10.10">
    <property type="entry name" value="Ribonuclease Inhibitor"/>
    <property type="match status" value="1"/>
</dbReference>
<evidence type="ECO:0000313" key="3">
    <source>
        <dbReference type="EMBL" id="KAF5205529.1"/>
    </source>
</evidence>
<dbReference type="InterPro" id="IPR032675">
    <property type="entry name" value="LRR_dom_sf"/>
</dbReference>